<comment type="caution">
    <text evidence="2">The sequence shown here is derived from an EMBL/GenBank/DDBJ whole genome shotgun (WGS) entry which is preliminary data.</text>
</comment>
<protein>
    <submittedName>
        <fullName evidence="2">Uncharacterized protein</fullName>
    </submittedName>
</protein>
<organism evidence="2 3">
    <name type="scientific">Hymenobacter aranciens</name>
    <dbReference type="NCBI Taxonomy" id="3063996"/>
    <lineage>
        <taxon>Bacteria</taxon>
        <taxon>Pseudomonadati</taxon>
        <taxon>Bacteroidota</taxon>
        <taxon>Cytophagia</taxon>
        <taxon>Cytophagales</taxon>
        <taxon>Hymenobacteraceae</taxon>
        <taxon>Hymenobacter</taxon>
    </lineage>
</organism>
<dbReference type="RefSeq" id="WP_305005762.1">
    <property type="nucleotide sequence ID" value="NZ_JAUQSY010000004.1"/>
</dbReference>
<feature type="compositionally biased region" description="Polar residues" evidence="1">
    <location>
        <begin position="1"/>
        <end position="20"/>
    </location>
</feature>
<name>A0ABT9B891_9BACT</name>
<sequence length="79" mass="8427">MSFSDFSSSAAPVRASSTLRLPQPITPHTGCALAFLPLQAADLLATLARASTSSPEPRRNGRDVHQGSYYAQCRVAMGY</sequence>
<keyword evidence="3" id="KW-1185">Reference proteome</keyword>
<feature type="region of interest" description="Disordered" evidence="1">
    <location>
        <begin position="1"/>
        <end position="23"/>
    </location>
</feature>
<dbReference type="EMBL" id="JAUQSY010000004">
    <property type="protein sequence ID" value="MDO7874445.1"/>
    <property type="molecule type" value="Genomic_DNA"/>
</dbReference>
<reference evidence="2" key="1">
    <citation type="submission" date="2023-07" db="EMBL/GenBank/DDBJ databases">
        <authorList>
            <person name="Kim M.K."/>
        </authorList>
    </citation>
    <scope>NUCLEOTIDE SEQUENCE</scope>
    <source>
        <strain evidence="2">ASUV-10-1</strain>
    </source>
</reference>
<evidence type="ECO:0000256" key="1">
    <source>
        <dbReference type="SAM" id="MobiDB-lite"/>
    </source>
</evidence>
<evidence type="ECO:0000313" key="3">
    <source>
        <dbReference type="Proteomes" id="UP001176429"/>
    </source>
</evidence>
<proteinExistence type="predicted"/>
<accession>A0ABT9B891</accession>
<gene>
    <name evidence="2" type="ORF">Q5H93_06850</name>
</gene>
<evidence type="ECO:0000313" key="2">
    <source>
        <dbReference type="EMBL" id="MDO7874445.1"/>
    </source>
</evidence>
<dbReference type="Proteomes" id="UP001176429">
    <property type="component" value="Unassembled WGS sequence"/>
</dbReference>